<gene>
    <name evidence="3" type="ORF">DIW15_02575</name>
</gene>
<evidence type="ECO:0000259" key="2">
    <source>
        <dbReference type="SMART" id="SM00363"/>
    </source>
</evidence>
<dbReference type="InterPro" id="IPR012677">
    <property type="entry name" value="Nucleotide-bd_a/b_plait_sf"/>
</dbReference>
<accession>A0A3D4S433</accession>
<feature type="domain" description="RNA-binding S4" evidence="2">
    <location>
        <begin position="183"/>
        <end position="247"/>
    </location>
</feature>
<dbReference type="SUPFAM" id="SSF55174">
    <property type="entry name" value="Alpha-L RNA-binding motif"/>
    <property type="match status" value="1"/>
</dbReference>
<sequence>MATDLYQHFRPEEQLFIDQIESARAQVLDHYSPLLLHFLDPREQYIVLSALGKEGDVRFSYRGGYHESERKRCLLYPDYYEPRTEDFEIGFLEVHYPVKFGNISHPKILGSLMSAGIKRELFGDIITDGTRYQIILDKTIMDYVVTQVTKIGKMTVHLEPITETNLVIPTDFWEPIETTVSSLRVDAVISSIFHVSRQRAKILIQHGSVKQNFAICERPDALLDIMDIVSVRGHGRIRIDEIYGRSKKDRVRIGASILANNG</sequence>
<dbReference type="InterPro" id="IPR040591">
    <property type="entry name" value="RqcP2_RBD"/>
</dbReference>
<dbReference type="Pfam" id="PF17774">
    <property type="entry name" value="YlmH_RBD"/>
    <property type="match status" value="1"/>
</dbReference>
<dbReference type="SMART" id="SM00363">
    <property type="entry name" value="S4"/>
    <property type="match status" value="1"/>
</dbReference>
<dbReference type="AlphaFoldDB" id="A0A3D4S433"/>
<dbReference type="GO" id="GO:0003723">
    <property type="term" value="F:RNA binding"/>
    <property type="evidence" value="ECO:0007669"/>
    <property type="project" value="UniProtKB-KW"/>
</dbReference>
<proteinExistence type="predicted"/>
<evidence type="ECO:0000313" key="3">
    <source>
        <dbReference type="EMBL" id="HCS93579.1"/>
    </source>
</evidence>
<dbReference type="CDD" id="cd00165">
    <property type="entry name" value="S4"/>
    <property type="match status" value="1"/>
</dbReference>
<name>A0A3D4S433_9ENTE</name>
<keyword evidence="1" id="KW-0694">RNA-binding</keyword>
<comment type="caution">
    <text evidence="3">The sequence shown here is derived from an EMBL/GenBank/DDBJ whole genome shotgun (WGS) entry which is preliminary data.</text>
</comment>
<protein>
    <submittedName>
        <fullName evidence="3">RNA-binding protein</fullName>
    </submittedName>
</protein>
<organism evidence="3 4">
    <name type="scientific">Bavariicoccus seileri</name>
    <dbReference type="NCBI Taxonomy" id="549685"/>
    <lineage>
        <taxon>Bacteria</taxon>
        <taxon>Bacillati</taxon>
        <taxon>Bacillota</taxon>
        <taxon>Bacilli</taxon>
        <taxon>Lactobacillales</taxon>
        <taxon>Enterococcaceae</taxon>
        <taxon>Bavariicoccus</taxon>
    </lineage>
</organism>
<dbReference type="STRING" id="1121105.GCA_000421665_00139"/>
<dbReference type="Gene3D" id="3.30.70.330">
    <property type="match status" value="1"/>
</dbReference>
<dbReference type="InterPro" id="IPR002942">
    <property type="entry name" value="S4_RNA-bd"/>
</dbReference>
<dbReference type="Proteomes" id="UP000262195">
    <property type="component" value="Unassembled WGS sequence"/>
</dbReference>
<reference evidence="3 4" key="1">
    <citation type="journal article" date="2018" name="Nat. Biotechnol.">
        <title>A standardized bacterial taxonomy based on genome phylogeny substantially revises the tree of life.</title>
        <authorList>
            <person name="Parks D.H."/>
            <person name="Chuvochina M."/>
            <person name="Waite D.W."/>
            <person name="Rinke C."/>
            <person name="Skarshewski A."/>
            <person name="Chaumeil P.A."/>
            <person name="Hugenholtz P."/>
        </authorList>
    </citation>
    <scope>NUCLEOTIDE SEQUENCE [LARGE SCALE GENOMIC DNA]</scope>
    <source>
        <strain evidence="3">UBA11306</strain>
    </source>
</reference>
<evidence type="ECO:0000256" key="1">
    <source>
        <dbReference type="PROSITE-ProRule" id="PRU00182"/>
    </source>
</evidence>
<dbReference type="Gene3D" id="3.30.1370.160">
    <property type="match status" value="1"/>
</dbReference>
<dbReference type="EMBL" id="DQHO01000016">
    <property type="protein sequence ID" value="HCS93579.1"/>
    <property type="molecule type" value="Genomic_DNA"/>
</dbReference>
<evidence type="ECO:0000313" key="4">
    <source>
        <dbReference type="Proteomes" id="UP000262195"/>
    </source>
</evidence>
<dbReference type="PROSITE" id="PS50889">
    <property type="entry name" value="S4"/>
    <property type="match status" value="1"/>
</dbReference>